<dbReference type="RefSeq" id="WP_135833201.1">
    <property type="nucleotide sequence ID" value="NZ_BMCK01000003.1"/>
</dbReference>
<dbReference type="KEGG" id="ndp:E2C04_14955"/>
<name>A0A4P7UD54_9ACTN</name>
<dbReference type="GO" id="GO:0015031">
    <property type="term" value="P:protein transport"/>
    <property type="evidence" value="ECO:0007669"/>
    <property type="project" value="UniProtKB-KW"/>
</dbReference>
<reference evidence="3" key="2">
    <citation type="journal article" date="2014" name="Int. J. Syst. Evol. Microbiol.">
        <title>Complete genome of a new Firmicutes species belonging to the dominant human colonic microbiota ('Ruminococcus bicirculans') reveals two chromosomes and a selective capacity to utilize plant glucans.</title>
        <authorList>
            <consortium name="NISC Comparative Sequencing Program"/>
            <person name="Wegmann U."/>
            <person name="Louis P."/>
            <person name="Goesmann A."/>
            <person name="Henrissat B."/>
            <person name="Duncan S.H."/>
            <person name="Flint H.J."/>
        </authorList>
    </citation>
    <scope>NUCLEOTIDE SEQUENCE</scope>
    <source>
        <strain evidence="3">CCM 7403</strain>
    </source>
</reference>
<evidence type="ECO:0000313" key="4">
    <source>
        <dbReference type="EMBL" id="QCC78163.1"/>
    </source>
</evidence>
<reference evidence="4" key="4">
    <citation type="submission" date="2019-03" db="EMBL/GenBank/DDBJ databases">
        <authorList>
            <person name="Huang Y."/>
        </authorList>
    </citation>
    <scope>NUCLEOTIDE SEQUENCE</scope>
    <source>
        <strain evidence="4">JCM 16608</strain>
    </source>
</reference>
<reference evidence="4 5" key="1">
    <citation type="journal article" date="2008" name="Int. J. Syst. Evol. Microbiol.">
        <title>Nocardioides daphniae sp. nov., isolated from Daphnia cucullata (Crustacea: Cladocera).</title>
        <authorList>
            <person name="Toth E.M."/>
            <person name="Keki Z."/>
            <person name="Homonnay Z.G."/>
            <person name="Borsodi A.K."/>
            <person name="Marialigeti K."/>
            <person name="Schumann P."/>
        </authorList>
    </citation>
    <scope>NUCLEOTIDE SEQUENCE [LARGE SCALE GENOMIC DNA]</scope>
    <source>
        <strain evidence="4 5">JCM 16608</strain>
    </source>
</reference>
<keyword evidence="1" id="KW-0813">Transport</keyword>
<keyword evidence="2" id="KW-0653">Protein transport</keyword>
<evidence type="ECO:0000256" key="2">
    <source>
        <dbReference type="ARBA" id="ARBA00022927"/>
    </source>
</evidence>
<reference evidence="3" key="5">
    <citation type="submission" date="2024-05" db="EMBL/GenBank/DDBJ databases">
        <authorList>
            <person name="Sun Q."/>
            <person name="Sedlacek I."/>
        </authorList>
    </citation>
    <scope>NUCLEOTIDE SEQUENCE</scope>
    <source>
        <strain evidence="3">CCM 7403</strain>
    </source>
</reference>
<evidence type="ECO:0000256" key="1">
    <source>
        <dbReference type="ARBA" id="ARBA00022448"/>
    </source>
</evidence>
<proteinExistence type="predicted"/>
<dbReference type="PANTHER" id="PTHR34982">
    <property type="entry name" value="YOP PROTEINS TRANSLOCATION PROTEIN L"/>
    <property type="match status" value="1"/>
</dbReference>
<evidence type="ECO:0000313" key="5">
    <source>
        <dbReference type="Proteomes" id="UP000297025"/>
    </source>
</evidence>
<keyword evidence="6" id="KW-1185">Reference proteome</keyword>
<dbReference type="PANTHER" id="PTHR34982:SF1">
    <property type="entry name" value="FLAGELLAR ASSEMBLY PROTEIN FLIH"/>
    <property type="match status" value="1"/>
</dbReference>
<dbReference type="EMBL" id="CP038462">
    <property type="protein sequence ID" value="QCC78163.1"/>
    <property type="molecule type" value="Genomic_DNA"/>
</dbReference>
<dbReference type="InterPro" id="IPR051472">
    <property type="entry name" value="T3SS_Stator/FliH"/>
</dbReference>
<accession>A0A4P7UD54</accession>
<evidence type="ECO:0000313" key="6">
    <source>
        <dbReference type="Proteomes" id="UP000630594"/>
    </source>
</evidence>
<reference evidence="6" key="3">
    <citation type="journal article" date="2019" name="Int. J. Syst. Evol. Microbiol.">
        <title>The Global Catalogue of Microorganisms (GCM) 10K type strain sequencing project: providing services to taxonomists for standard genome sequencing and annotation.</title>
        <authorList>
            <consortium name="The Broad Institute Genomics Platform"/>
            <consortium name="The Broad Institute Genome Sequencing Center for Infectious Disease"/>
            <person name="Wu L."/>
            <person name="Ma J."/>
        </authorList>
    </citation>
    <scope>NUCLEOTIDE SEQUENCE [LARGE SCALE GENOMIC DNA]</scope>
    <source>
        <strain evidence="6">CCM 7403</strain>
    </source>
</reference>
<dbReference type="AlphaFoldDB" id="A0A4P7UD54"/>
<dbReference type="GO" id="GO:0005829">
    <property type="term" value="C:cytosol"/>
    <property type="evidence" value="ECO:0007669"/>
    <property type="project" value="TreeGrafter"/>
</dbReference>
<gene>
    <name evidence="4" type="ORF">E2C04_14955</name>
    <name evidence="3" type="ORF">GCM10007231_20700</name>
</gene>
<dbReference type="EMBL" id="BMCK01000003">
    <property type="protein sequence ID" value="GGD21380.1"/>
    <property type="molecule type" value="Genomic_DNA"/>
</dbReference>
<organism evidence="4 5">
    <name type="scientific">Nocardioides daphniae</name>
    <dbReference type="NCBI Taxonomy" id="402297"/>
    <lineage>
        <taxon>Bacteria</taxon>
        <taxon>Bacillati</taxon>
        <taxon>Actinomycetota</taxon>
        <taxon>Actinomycetes</taxon>
        <taxon>Propionibacteriales</taxon>
        <taxon>Nocardioidaceae</taxon>
        <taxon>Nocardioides</taxon>
    </lineage>
</organism>
<dbReference type="OrthoDB" id="3788545at2"/>
<evidence type="ECO:0000313" key="3">
    <source>
        <dbReference type="EMBL" id="GGD21380.1"/>
    </source>
</evidence>
<dbReference type="Proteomes" id="UP000630594">
    <property type="component" value="Unassembled WGS sequence"/>
</dbReference>
<sequence length="217" mass="23019">MTTESDVAPFRTRDLRVGTWTRLAPDNALGDAVSERTLTEVAEQARAAAQAQGYSVGWAQGRREAAAEAREVAAVEAERLALAEAKRAAEHRESVQALLDAAAQLRAVLDGAAARVETQATELAWALTEELVGHEVRGAGAADVVRRVLALAPAGEVARVRLHPDHLQAPELAALADGTSCVGDPTLGRLDAVVEVDDHALDLRVDTAMTRVREVLT</sequence>
<dbReference type="Proteomes" id="UP000297025">
    <property type="component" value="Chromosome"/>
</dbReference>
<protein>
    <submittedName>
        <fullName evidence="4">Uncharacterized protein</fullName>
    </submittedName>
</protein>